<dbReference type="PROSITE" id="PS51257">
    <property type="entry name" value="PROKAR_LIPOPROTEIN"/>
    <property type="match status" value="1"/>
</dbReference>
<evidence type="ECO:0000313" key="5">
    <source>
        <dbReference type="Proteomes" id="UP001319180"/>
    </source>
</evidence>
<dbReference type="InterPro" id="IPR032812">
    <property type="entry name" value="SbsA_Ig"/>
</dbReference>
<dbReference type="RefSeq" id="WP_254089061.1">
    <property type="nucleotide sequence ID" value="NZ_JAHESC010000004.1"/>
</dbReference>
<comment type="caution">
    <text evidence="4">The sequence shown here is derived from an EMBL/GenBank/DDBJ whole genome shotgun (WGS) entry which is preliminary data.</text>
</comment>
<dbReference type="Gene3D" id="2.60.120.200">
    <property type="match status" value="1"/>
</dbReference>
<dbReference type="Proteomes" id="UP001319180">
    <property type="component" value="Unassembled WGS sequence"/>
</dbReference>
<gene>
    <name evidence="4" type="ORF">KK078_04540</name>
</gene>
<name>A0AAP2D5M6_9BACT</name>
<feature type="domain" description="SbsA Ig-like" evidence="3">
    <location>
        <begin position="49"/>
        <end position="140"/>
    </location>
</feature>
<organism evidence="4 5">
    <name type="scientific">Dawidia soli</name>
    <dbReference type="NCBI Taxonomy" id="2782352"/>
    <lineage>
        <taxon>Bacteria</taxon>
        <taxon>Pseudomonadati</taxon>
        <taxon>Bacteroidota</taxon>
        <taxon>Cytophagia</taxon>
        <taxon>Cytophagales</taxon>
        <taxon>Chryseotaleaceae</taxon>
        <taxon>Dawidia</taxon>
    </lineage>
</organism>
<protein>
    <submittedName>
        <fullName evidence="4">Ig-like domain-containing protein</fullName>
    </submittedName>
</protein>
<dbReference type="AlphaFoldDB" id="A0AAP2D5M6"/>
<keyword evidence="5" id="KW-1185">Reference proteome</keyword>
<dbReference type="GO" id="GO:0004553">
    <property type="term" value="F:hydrolase activity, hydrolyzing O-glycosyl compounds"/>
    <property type="evidence" value="ECO:0007669"/>
    <property type="project" value="UniProtKB-ARBA"/>
</dbReference>
<keyword evidence="1 2" id="KW-0732">Signal</keyword>
<evidence type="ECO:0000259" key="3">
    <source>
        <dbReference type="Pfam" id="PF13205"/>
    </source>
</evidence>
<dbReference type="Pfam" id="PF13205">
    <property type="entry name" value="Big_5"/>
    <property type="match status" value="1"/>
</dbReference>
<evidence type="ECO:0000313" key="4">
    <source>
        <dbReference type="EMBL" id="MBT1685809.1"/>
    </source>
</evidence>
<sequence length="413" mass="44313">MKHTIKYFAMLACLAGLAVFYSCSDDDDDAPTTFTIASLMADSKDLNGATSATEVPVDADLTATFNTDVDASTATSSNIMLKRTFDNATVDLDIDVSDKTITITPVDGMSGGVQYILSVGAGLKSTSGVAFTAAERSFTTAGTFAPEGALAHWMFENNGDDVIGNHDAAATDIIDVTYTAGRNANAGMAATFNGTTSIMEITNGTDFTNTKDFALSLWVKPDSSAHHGGNFVVGLGGLNGFQFELNKNDGKLAAQYELADGSTASEDTWIDGRGIYGEGQWPGYTYSKDYTSQGGFAAVVQQKWTHFVFMYNGTTKVGSAYINGELAKSFDFNKWPAGEAKLGVKGMKFKVQEGVGQNLAFGFLADRSSTAFDYAVYSNPNHNHFKGQLDDVRIYHKVLTDKEIEVMYNSEKP</sequence>
<evidence type="ECO:0000256" key="1">
    <source>
        <dbReference type="ARBA" id="ARBA00022729"/>
    </source>
</evidence>
<dbReference type="InterPro" id="IPR014755">
    <property type="entry name" value="Cu-Rt/internalin_Ig-like"/>
</dbReference>
<dbReference type="InterPro" id="IPR013320">
    <property type="entry name" value="ConA-like_dom_sf"/>
</dbReference>
<dbReference type="Gene3D" id="2.60.40.1220">
    <property type="match status" value="1"/>
</dbReference>
<dbReference type="GO" id="GO:0005975">
    <property type="term" value="P:carbohydrate metabolic process"/>
    <property type="evidence" value="ECO:0007669"/>
    <property type="project" value="UniProtKB-ARBA"/>
</dbReference>
<dbReference type="SUPFAM" id="SSF49899">
    <property type="entry name" value="Concanavalin A-like lectins/glucanases"/>
    <property type="match status" value="1"/>
</dbReference>
<proteinExistence type="predicted"/>
<reference evidence="4 5" key="1">
    <citation type="submission" date="2021-05" db="EMBL/GenBank/DDBJ databases">
        <title>A Polyphasic approach of four new species of the genus Ohtaekwangia: Ohtaekwangia histidinii sp. nov., Ohtaekwangia cretensis sp. nov., Ohtaekwangia indiensis sp. nov., Ohtaekwangia reichenbachii sp. nov. from diverse environment.</title>
        <authorList>
            <person name="Octaviana S."/>
        </authorList>
    </citation>
    <scope>NUCLEOTIDE SEQUENCE [LARGE SCALE GENOMIC DNA]</scope>
    <source>
        <strain evidence="4 5">PWU37</strain>
    </source>
</reference>
<dbReference type="Pfam" id="PF13385">
    <property type="entry name" value="Laminin_G_3"/>
    <property type="match status" value="1"/>
</dbReference>
<accession>A0AAP2D5M6</accession>
<dbReference type="EMBL" id="JAHESC010000004">
    <property type="protein sequence ID" value="MBT1685809.1"/>
    <property type="molecule type" value="Genomic_DNA"/>
</dbReference>
<evidence type="ECO:0000256" key="2">
    <source>
        <dbReference type="SAM" id="SignalP"/>
    </source>
</evidence>
<feature type="signal peptide" evidence="2">
    <location>
        <begin position="1"/>
        <end position="24"/>
    </location>
</feature>
<feature type="chain" id="PRO_5042990311" evidence="2">
    <location>
        <begin position="25"/>
        <end position="413"/>
    </location>
</feature>